<accession>A0ABD2M2M4</accession>
<dbReference type="Pfam" id="PF11708">
    <property type="entry name" value="Slu7"/>
    <property type="match status" value="1"/>
</dbReference>
<comment type="subcellular location">
    <subcellularLocation>
        <location evidence="1 9">Nucleus</location>
    </subcellularLocation>
</comment>
<comment type="subunit">
    <text evidence="9">Associated with the spliceosome.</text>
</comment>
<feature type="compositionally biased region" description="Polar residues" evidence="10">
    <location>
        <begin position="15"/>
        <end position="25"/>
    </location>
</feature>
<evidence type="ECO:0000256" key="5">
    <source>
        <dbReference type="ARBA" id="ARBA00022728"/>
    </source>
</evidence>
<name>A0ABD2M2M4_9BILA</name>
<evidence type="ECO:0000256" key="3">
    <source>
        <dbReference type="ARBA" id="ARBA00021377"/>
    </source>
</evidence>
<feature type="region of interest" description="Disordered" evidence="10">
    <location>
        <begin position="99"/>
        <end position="138"/>
    </location>
</feature>
<keyword evidence="6 9" id="KW-0508">mRNA splicing</keyword>
<evidence type="ECO:0000313" key="12">
    <source>
        <dbReference type="EMBL" id="KAL3121770.1"/>
    </source>
</evidence>
<feature type="region of interest" description="Disordered" evidence="10">
    <location>
        <begin position="554"/>
        <end position="750"/>
    </location>
</feature>
<organism evidence="12 13">
    <name type="scientific">Heterodera trifolii</name>
    <dbReference type="NCBI Taxonomy" id="157864"/>
    <lineage>
        <taxon>Eukaryota</taxon>
        <taxon>Metazoa</taxon>
        <taxon>Ecdysozoa</taxon>
        <taxon>Nematoda</taxon>
        <taxon>Chromadorea</taxon>
        <taxon>Rhabditida</taxon>
        <taxon>Tylenchina</taxon>
        <taxon>Tylenchomorpha</taxon>
        <taxon>Tylenchoidea</taxon>
        <taxon>Heteroderidae</taxon>
        <taxon>Heteroderinae</taxon>
        <taxon>Heterodera</taxon>
    </lineage>
</organism>
<keyword evidence="8" id="KW-0479">Metal-binding</keyword>
<feature type="compositionally biased region" description="Basic and acidic residues" evidence="10">
    <location>
        <begin position="613"/>
        <end position="634"/>
    </location>
</feature>
<feature type="domain" description="CCHC-type" evidence="11">
    <location>
        <begin position="207"/>
        <end position="220"/>
    </location>
</feature>
<proteinExistence type="inferred from homology"/>
<dbReference type="GO" id="GO:0000398">
    <property type="term" value="P:mRNA splicing, via spliceosome"/>
    <property type="evidence" value="ECO:0007669"/>
    <property type="project" value="UniProtKB-UniRule"/>
</dbReference>
<feature type="region of interest" description="Disordered" evidence="10">
    <location>
        <begin position="166"/>
        <end position="186"/>
    </location>
</feature>
<dbReference type="PROSITE" id="PS50158">
    <property type="entry name" value="ZF_CCHC"/>
    <property type="match status" value="1"/>
</dbReference>
<keyword evidence="8" id="KW-0862">Zinc</keyword>
<dbReference type="EMBL" id="JBICBT010000177">
    <property type="protein sequence ID" value="KAL3121770.1"/>
    <property type="molecule type" value="Genomic_DNA"/>
</dbReference>
<keyword evidence="13" id="KW-1185">Reference proteome</keyword>
<evidence type="ECO:0000259" key="11">
    <source>
        <dbReference type="PROSITE" id="PS50158"/>
    </source>
</evidence>
<feature type="compositionally biased region" description="Basic and acidic residues" evidence="10">
    <location>
        <begin position="650"/>
        <end position="673"/>
    </location>
</feature>
<evidence type="ECO:0000256" key="2">
    <source>
        <dbReference type="ARBA" id="ARBA00007203"/>
    </source>
</evidence>
<comment type="caution">
    <text evidence="12">The sequence shown here is derived from an EMBL/GenBank/DDBJ whole genome shotgun (WGS) entry which is preliminary data.</text>
</comment>
<comment type="function">
    <text evidence="9">Involved in pre-mRNA splicing.</text>
</comment>
<dbReference type="InterPro" id="IPR001878">
    <property type="entry name" value="Znf_CCHC"/>
</dbReference>
<keyword evidence="7 9" id="KW-0539">Nucleus</keyword>
<feature type="compositionally biased region" description="Pro residues" evidence="10">
    <location>
        <begin position="26"/>
        <end position="36"/>
    </location>
</feature>
<dbReference type="GO" id="GO:0008270">
    <property type="term" value="F:zinc ion binding"/>
    <property type="evidence" value="ECO:0007669"/>
    <property type="project" value="UniProtKB-KW"/>
</dbReference>
<evidence type="ECO:0000256" key="4">
    <source>
        <dbReference type="ARBA" id="ARBA00022664"/>
    </source>
</evidence>
<evidence type="ECO:0000256" key="8">
    <source>
        <dbReference type="PROSITE-ProRule" id="PRU00047"/>
    </source>
</evidence>
<feature type="compositionally biased region" description="Basic and acidic residues" evidence="10">
    <location>
        <begin position="554"/>
        <end position="578"/>
    </location>
</feature>
<protein>
    <recommendedName>
        <fullName evidence="3 9">Pre-mRNA-splicing factor SLU7</fullName>
    </recommendedName>
</protein>
<dbReference type="InterPro" id="IPR021715">
    <property type="entry name" value="Slu7_dom"/>
</dbReference>
<feature type="region of interest" description="Disordered" evidence="10">
    <location>
        <begin position="1"/>
        <end position="40"/>
    </location>
</feature>
<evidence type="ECO:0000256" key="1">
    <source>
        <dbReference type="ARBA" id="ARBA00004123"/>
    </source>
</evidence>
<keyword evidence="5 9" id="KW-0747">Spliceosome</keyword>
<reference evidence="12 13" key="1">
    <citation type="submission" date="2024-10" db="EMBL/GenBank/DDBJ databases">
        <authorList>
            <person name="Kim D."/>
        </authorList>
    </citation>
    <scope>NUCLEOTIDE SEQUENCE [LARGE SCALE GENOMIC DNA]</scope>
    <source>
        <strain evidence="12">BH-2024</strain>
    </source>
</reference>
<evidence type="ECO:0000256" key="10">
    <source>
        <dbReference type="SAM" id="MobiDB-lite"/>
    </source>
</evidence>
<evidence type="ECO:0000256" key="9">
    <source>
        <dbReference type="RuleBase" id="RU367071"/>
    </source>
</evidence>
<dbReference type="PANTHER" id="PTHR12942">
    <property type="entry name" value="STEP II SPLICING FACTOR SLU7"/>
    <property type="match status" value="1"/>
</dbReference>
<evidence type="ECO:0000256" key="6">
    <source>
        <dbReference type="ARBA" id="ARBA00023187"/>
    </source>
</evidence>
<dbReference type="InterPro" id="IPR039974">
    <property type="entry name" value="Splicing_factor_SLU7"/>
</dbReference>
<feature type="compositionally biased region" description="Basic residues" evidence="10">
    <location>
        <begin position="635"/>
        <end position="649"/>
    </location>
</feature>
<feature type="compositionally biased region" description="Basic and acidic residues" evidence="10">
    <location>
        <begin position="590"/>
        <end position="605"/>
    </location>
</feature>
<gene>
    <name evidence="12" type="ORF">niasHT_001998</name>
</gene>
<dbReference type="AlphaFoldDB" id="A0ABD2M2M4"/>
<dbReference type="PANTHER" id="PTHR12942:SF2">
    <property type="entry name" value="PRE-MRNA-SPLICING FACTOR SLU7"/>
    <property type="match status" value="1"/>
</dbReference>
<feature type="compositionally biased region" description="Basic and acidic residues" evidence="10">
    <location>
        <begin position="706"/>
        <end position="731"/>
    </location>
</feature>
<sequence length="783" mass="90654">MGREKLMEGGRLWFQQVQQTAKETPTSPPPPPPPFAIPREYSLANNRSDHPAQLGTSFFRPFQYSKRLISKKEKLERSLLIQFLFVMSNLPVSSLIRQQHGGGLGEEDGIESGKRKSKDEYRRQKDLEEQRKAGTAPAMVDVETGRDINPHIPEFIEKTPWYVPSSGPTLKHQRPHPERQKQMSSVAEWYPKGTTERVAFKYRDGACQNCGALGHTRKNCFEKPRLVGAKFTNSNIAPDDHVLPSLEMGYDAKRDRWNGYNAEDYSLVAAEFEKMEETRKLIRAEQLKEAGEEDKKAEEDEDIYAEDASAPGQSVDMDSRTRITVRNLRIREDTAKYLYSLDPNGAYYDPKSRSMRENPYKNVPGKEEEAAKFSGENFVRFTGEVADANDAQVFAWQARCKGIDVHSLAEPTRLEALKREFEKQKGARKESVKNELLEKYGGEEHLDTLPRELLLAQTEKYVEYNRKGKVVRGDDRPTMKSRYEEDNYINNHLTVWGSYWREGRWGYACCHQFLKNSYCIGESGIIAERNEWGTKMEQREKDKVTQKTAVLELKPSEEHLKTKKGEESTKKEDQIHTEEAEENEENGSEASEKEGPKSEECSMDEKDSDEEEKERLHEEQMDKEKQKRIRDDKRRVKRSEKRRRHKEKLRLREGEKERKRNSERKGEGEEARGGRGTSSDEESTEGTPTEGEDDYVSTGGGRKKYSKELKEAIKRQVKQKTEGRELLEKGDRKRKFHSGLDDPEQNPTEIDREAYNLTRLHSADPMARFFEEKEHKTTKKTRN</sequence>
<evidence type="ECO:0000313" key="13">
    <source>
        <dbReference type="Proteomes" id="UP001620626"/>
    </source>
</evidence>
<dbReference type="GO" id="GO:0030628">
    <property type="term" value="F:pre-mRNA 3'-splice site binding"/>
    <property type="evidence" value="ECO:0007669"/>
    <property type="project" value="UniProtKB-UniRule"/>
</dbReference>
<keyword evidence="4 9" id="KW-0507">mRNA processing</keyword>
<dbReference type="Proteomes" id="UP001620626">
    <property type="component" value="Unassembled WGS sequence"/>
</dbReference>
<feature type="compositionally biased region" description="Acidic residues" evidence="10">
    <location>
        <begin position="679"/>
        <end position="695"/>
    </location>
</feature>
<evidence type="ECO:0000256" key="7">
    <source>
        <dbReference type="ARBA" id="ARBA00023242"/>
    </source>
</evidence>
<comment type="similarity">
    <text evidence="2 9">Belongs to the SLU7 family.</text>
</comment>
<keyword evidence="8" id="KW-0863">Zinc-finger</keyword>
<feature type="compositionally biased region" description="Basic and acidic residues" evidence="10">
    <location>
        <begin position="111"/>
        <end position="132"/>
    </location>
</feature>
<dbReference type="GO" id="GO:0005681">
    <property type="term" value="C:spliceosomal complex"/>
    <property type="evidence" value="ECO:0007669"/>
    <property type="project" value="UniProtKB-UniRule"/>
</dbReference>